<dbReference type="EMBL" id="JAAKFY010000005">
    <property type="protein sequence ID" value="KAF3857126.1"/>
    <property type="molecule type" value="Genomic_DNA"/>
</dbReference>
<name>A0A7J5Z671_DISMA</name>
<feature type="region of interest" description="Disordered" evidence="1">
    <location>
        <begin position="1"/>
        <end position="26"/>
    </location>
</feature>
<reference evidence="2 3" key="1">
    <citation type="submission" date="2020-03" db="EMBL/GenBank/DDBJ databases">
        <title>Dissostichus mawsoni Genome sequencing and assembly.</title>
        <authorList>
            <person name="Park H."/>
        </authorList>
    </citation>
    <scope>NUCLEOTIDE SEQUENCE [LARGE SCALE GENOMIC DNA]</scope>
    <source>
        <strain evidence="2">DM0001</strain>
        <tissue evidence="2">Muscle</tissue>
    </source>
</reference>
<evidence type="ECO:0000313" key="3">
    <source>
        <dbReference type="Proteomes" id="UP000518266"/>
    </source>
</evidence>
<evidence type="ECO:0000313" key="2">
    <source>
        <dbReference type="EMBL" id="KAF3857126.1"/>
    </source>
</evidence>
<feature type="compositionally biased region" description="Basic and acidic residues" evidence="1">
    <location>
        <begin position="104"/>
        <end position="118"/>
    </location>
</feature>
<gene>
    <name evidence="2" type="ORF">F7725_008985</name>
</gene>
<comment type="caution">
    <text evidence="2">The sequence shown here is derived from an EMBL/GenBank/DDBJ whole genome shotgun (WGS) entry which is preliminary data.</text>
</comment>
<sequence>MGADLTWKTGRHDSATSSSVSDLVMETPEKLSAAGRGGTRVVMSGGRVQEAVVKQHDQDTTSEGQVDAAQRWDRVGVEDVHDAHHHVEQHLLPLGHAEVGASVHHPEGHGAPVHHHEDAEVDVEEGGEEGEREDARRDGEEAPEEVQEGAAITHGALIITRVSQQLVVRGEDPGQREEGAQGGDACTGKRRMKVSSSRSMLTSAYSNIIAQYQRR</sequence>
<feature type="region of interest" description="Disordered" evidence="1">
    <location>
        <begin position="101"/>
        <end position="143"/>
    </location>
</feature>
<dbReference type="AlphaFoldDB" id="A0A7J5Z671"/>
<proteinExistence type="predicted"/>
<organism evidence="2 3">
    <name type="scientific">Dissostichus mawsoni</name>
    <name type="common">Antarctic cod</name>
    <dbReference type="NCBI Taxonomy" id="36200"/>
    <lineage>
        <taxon>Eukaryota</taxon>
        <taxon>Metazoa</taxon>
        <taxon>Chordata</taxon>
        <taxon>Craniata</taxon>
        <taxon>Vertebrata</taxon>
        <taxon>Euteleostomi</taxon>
        <taxon>Actinopterygii</taxon>
        <taxon>Neopterygii</taxon>
        <taxon>Teleostei</taxon>
        <taxon>Neoteleostei</taxon>
        <taxon>Acanthomorphata</taxon>
        <taxon>Eupercaria</taxon>
        <taxon>Perciformes</taxon>
        <taxon>Notothenioidei</taxon>
        <taxon>Nototheniidae</taxon>
        <taxon>Dissostichus</taxon>
    </lineage>
</organism>
<feature type="compositionally biased region" description="Acidic residues" evidence="1">
    <location>
        <begin position="119"/>
        <end position="132"/>
    </location>
</feature>
<dbReference type="Proteomes" id="UP000518266">
    <property type="component" value="Unassembled WGS sequence"/>
</dbReference>
<protein>
    <submittedName>
        <fullName evidence="2">Uncharacterized protein</fullName>
    </submittedName>
</protein>
<keyword evidence="3" id="KW-1185">Reference proteome</keyword>
<accession>A0A7J5Z671</accession>
<evidence type="ECO:0000256" key="1">
    <source>
        <dbReference type="SAM" id="MobiDB-lite"/>
    </source>
</evidence>
<feature type="region of interest" description="Disordered" evidence="1">
    <location>
        <begin position="172"/>
        <end position="200"/>
    </location>
</feature>